<evidence type="ECO:0000313" key="3">
    <source>
        <dbReference type="EMBL" id="AKE38312.1"/>
    </source>
</evidence>
<dbReference type="STRING" id="161896.UL81_01655"/>
<keyword evidence="4" id="KW-1185">Reference proteome</keyword>
<protein>
    <submittedName>
        <fullName evidence="3">Uncharacterized protein</fullName>
    </submittedName>
</protein>
<feature type="compositionally biased region" description="Basic residues" evidence="1">
    <location>
        <begin position="319"/>
        <end position="331"/>
    </location>
</feature>
<dbReference type="HOGENOM" id="CLU_887719_0_0_11"/>
<dbReference type="InterPro" id="IPR021424">
    <property type="entry name" value="PorA"/>
</dbReference>
<organism evidence="3 4">
    <name type="scientific">Corynebacterium camporealensis</name>
    <dbReference type="NCBI Taxonomy" id="161896"/>
    <lineage>
        <taxon>Bacteria</taxon>
        <taxon>Bacillati</taxon>
        <taxon>Actinomycetota</taxon>
        <taxon>Actinomycetes</taxon>
        <taxon>Mycobacteriales</taxon>
        <taxon>Corynebacteriaceae</taxon>
        <taxon>Corynebacterium</taxon>
    </lineage>
</organism>
<dbReference type="Pfam" id="PF11271">
    <property type="entry name" value="PorA"/>
    <property type="match status" value="1"/>
</dbReference>
<dbReference type="OrthoDB" id="153031at2"/>
<dbReference type="PATRIC" id="fig|161896.4.peg.324"/>
<gene>
    <name evidence="3" type="ORF">UL81_01655</name>
</gene>
<dbReference type="KEGG" id="ccj:UL81_01655"/>
<dbReference type="RefSeq" id="WP_046453179.1">
    <property type="nucleotide sequence ID" value="NZ_CP011311.1"/>
</dbReference>
<dbReference type="Proteomes" id="UP000033566">
    <property type="component" value="Chromosome"/>
</dbReference>
<proteinExistence type="predicted"/>
<accession>A0A0F6QUL4</accession>
<dbReference type="EMBL" id="CP011311">
    <property type="protein sequence ID" value="AKE38312.1"/>
    <property type="molecule type" value="Genomic_DNA"/>
</dbReference>
<sequence>MLPKSRIFSVLLLGLGVALVAAGIVAPAFLNYNARMPLDLEKSTWTLHDESGHARILSEEGEEPYEGPLTYQLHMDVQNPADEDNATIRVGESTMRGQGEGLEDLASAKVWTYSMDRLTGEAVTPANLSHTIASPSDEVPIEGYWMKFPADAEQTTYPVFDPTLRQARDAVFQEEMDIEGRTVYRYHQEIEPVNVATLYSALGTTTQLEGEEEGETEQGYLYHSGTRDYFVDQETGMIVGLEVAIDDYYGDRAGVGKERAFVFEGATSEEERAELLAQADEFHNPVAANIARWVAIIVGAILILIGLLGAFGAFGGKKSQGKRPKGSHRKGNSVPVSK</sequence>
<feature type="region of interest" description="Disordered" evidence="1">
    <location>
        <begin position="316"/>
        <end position="338"/>
    </location>
</feature>
<evidence type="ECO:0000313" key="4">
    <source>
        <dbReference type="Proteomes" id="UP000033566"/>
    </source>
</evidence>
<feature type="transmembrane region" description="Helical" evidence="2">
    <location>
        <begin position="293"/>
        <end position="315"/>
    </location>
</feature>
<keyword evidence="2" id="KW-0812">Transmembrane</keyword>
<dbReference type="AlphaFoldDB" id="A0A0F6QUL4"/>
<evidence type="ECO:0000256" key="2">
    <source>
        <dbReference type="SAM" id="Phobius"/>
    </source>
</evidence>
<name>A0A0F6QUL4_9CORY</name>
<evidence type="ECO:0000256" key="1">
    <source>
        <dbReference type="SAM" id="MobiDB-lite"/>
    </source>
</evidence>
<keyword evidence="2" id="KW-0472">Membrane</keyword>
<keyword evidence="2" id="KW-1133">Transmembrane helix</keyword>
<reference evidence="3 4" key="1">
    <citation type="journal article" date="2015" name="Genome Announc.">
        <title>Complete Genome Sequence of Corynebacterium camporealensis DSM 44610, Isolated from the Milk of a Manchega Sheep with Subclinical Mastitis.</title>
        <authorList>
            <person name="Ruckert C."/>
            <person name="Albersmeier A."/>
            <person name="Winkler A."/>
            <person name="Tauch A."/>
        </authorList>
    </citation>
    <scope>NUCLEOTIDE SEQUENCE [LARGE SCALE GENOMIC DNA]</scope>
    <source>
        <strain evidence="3 4">DSM 44610</strain>
    </source>
</reference>